<name>U6LGV3_9EIME</name>
<reference evidence="2" key="2">
    <citation type="submission" date="2013-10" db="EMBL/GenBank/DDBJ databases">
        <authorList>
            <person name="Aslett M."/>
        </authorList>
    </citation>
    <scope>NUCLEOTIDE SEQUENCE [LARGE SCALE GENOMIC DNA]</scope>
    <source>
        <strain evidence="2">Houghton</strain>
    </source>
</reference>
<keyword evidence="1" id="KW-0732">Signal</keyword>
<evidence type="ECO:0000256" key="1">
    <source>
        <dbReference type="SAM" id="SignalP"/>
    </source>
</evidence>
<proteinExistence type="predicted"/>
<evidence type="ECO:0000313" key="3">
    <source>
        <dbReference type="Proteomes" id="UP000030750"/>
    </source>
</evidence>
<dbReference type="AlphaFoldDB" id="U6LGV3"/>
<keyword evidence="3" id="KW-1185">Reference proteome</keyword>
<evidence type="ECO:0008006" key="4">
    <source>
        <dbReference type="Google" id="ProtNLM"/>
    </source>
</evidence>
<dbReference type="EMBL" id="HG711770">
    <property type="protein sequence ID" value="CDJ49617.1"/>
    <property type="molecule type" value="Genomic_DNA"/>
</dbReference>
<evidence type="ECO:0000313" key="2">
    <source>
        <dbReference type="EMBL" id="CDJ49617.1"/>
    </source>
</evidence>
<sequence length="134" mass="14115">MAAACQTLLWLLTLLWRYNSALAWTGRSLRADTDVDVDADGDLEFQCGKKSEFALVLPCHNLVLTGTGCFHAAIGVCGAECGIGNSVSTMEAVAETTRRLVPDAQLFWLPVGLGMMAFCSSADNGSTKGVGVPS</sequence>
<protein>
    <recommendedName>
        <fullName evidence="4">Secreted protein</fullName>
    </recommendedName>
</protein>
<accession>U6LGV3</accession>
<feature type="chain" id="PRO_5004673711" description="Secreted protein" evidence="1">
    <location>
        <begin position="24"/>
        <end position="134"/>
    </location>
</feature>
<reference evidence="2" key="1">
    <citation type="submission" date="2013-10" db="EMBL/GenBank/DDBJ databases">
        <title>Genomic analysis of the causative agents of coccidiosis in chickens.</title>
        <authorList>
            <person name="Reid A.J."/>
            <person name="Blake D."/>
            <person name="Billington K."/>
            <person name="Browne H."/>
            <person name="Dunn M."/>
            <person name="Hung S."/>
            <person name="Kawahara F."/>
            <person name="Miranda-Saavedra D."/>
            <person name="Mourier T."/>
            <person name="Nagra H."/>
            <person name="Otto T.D."/>
            <person name="Rawlings N."/>
            <person name="Sanchez A."/>
            <person name="Sanders M."/>
            <person name="Subramaniam C."/>
            <person name="Tay Y."/>
            <person name="Dear P."/>
            <person name="Doerig C."/>
            <person name="Gruber A."/>
            <person name="Parkinson J."/>
            <person name="Shirley M."/>
            <person name="Wan K.L."/>
            <person name="Berriman M."/>
            <person name="Tomley F."/>
            <person name="Pain A."/>
        </authorList>
    </citation>
    <scope>NUCLEOTIDE SEQUENCE [LARGE SCALE GENOMIC DNA]</scope>
    <source>
        <strain evidence="2">Houghton</strain>
    </source>
</reference>
<feature type="signal peptide" evidence="1">
    <location>
        <begin position="1"/>
        <end position="23"/>
    </location>
</feature>
<gene>
    <name evidence="2" type="ORF">EBH_0083880</name>
</gene>
<dbReference type="VEuPathDB" id="ToxoDB:EBH_0083880"/>
<organism evidence="2 3">
    <name type="scientific">Eimeria brunetti</name>
    <dbReference type="NCBI Taxonomy" id="51314"/>
    <lineage>
        <taxon>Eukaryota</taxon>
        <taxon>Sar</taxon>
        <taxon>Alveolata</taxon>
        <taxon>Apicomplexa</taxon>
        <taxon>Conoidasida</taxon>
        <taxon>Coccidia</taxon>
        <taxon>Eucoccidiorida</taxon>
        <taxon>Eimeriorina</taxon>
        <taxon>Eimeriidae</taxon>
        <taxon>Eimeria</taxon>
    </lineage>
</organism>
<dbReference type="Proteomes" id="UP000030750">
    <property type="component" value="Unassembled WGS sequence"/>
</dbReference>